<feature type="domain" description="Ribosomal RNA small subunit methyltransferase E methyltransferase" evidence="13">
    <location>
        <begin position="71"/>
        <end position="236"/>
    </location>
</feature>
<dbReference type="OrthoDB" id="9815641at2"/>
<dbReference type="GO" id="GO:0070042">
    <property type="term" value="F:rRNA (uridine-N3-)-methyltransferase activity"/>
    <property type="evidence" value="ECO:0007669"/>
    <property type="project" value="TreeGrafter"/>
</dbReference>
<evidence type="ECO:0000256" key="3">
    <source>
        <dbReference type="ARBA" id="ARBA00012328"/>
    </source>
</evidence>
<dbReference type="InterPro" id="IPR015947">
    <property type="entry name" value="PUA-like_sf"/>
</dbReference>
<keyword evidence="8 12" id="KW-0808">Transferase</keyword>
<comment type="subcellular location">
    <subcellularLocation>
        <location evidence="1 12">Cytoplasm</location>
    </subcellularLocation>
</comment>
<dbReference type="Gene3D" id="2.40.240.20">
    <property type="entry name" value="Hypothetical PUA domain-like, domain 1"/>
    <property type="match status" value="1"/>
</dbReference>
<keyword evidence="16" id="KW-1185">Reference proteome</keyword>
<evidence type="ECO:0000256" key="6">
    <source>
        <dbReference type="ARBA" id="ARBA00022552"/>
    </source>
</evidence>
<dbReference type="PANTHER" id="PTHR30027:SF3">
    <property type="entry name" value="16S RRNA (URACIL(1498)-N(3))-METHYLTRANSFERASE"/>
    <property type="match status" value="1"/>
</dbReference>
<dbReference type="InterPro" id="IPR006700">
    <property type="entry name" value="RsmE"/>
</dbReference>
<evidence type="ECO:0000256" key="5">
    <source>
        <dbReference type="ARBA" id="ARBA00022490"/>
    </source>
</evidence>
<evidence type="ECO:0000256" key="11">
    <source>
        <dbReference type="ARBA" id="ARBA00047944"/>
    </source>
</evidence>
<dbReference type="EC" id="2.1.1.193" evidence="3 12"/>
<dbReference type="Pfam" id="PF20260">
    <property type="entry name" value="PUA_4"/>
    <property type="match status" value="1"/>
</dbReference>
<keyword evidence="5 12" id="KW-0963">Cytoplasm</keyword>
<evidence type="ECO:0000256" key="12">
    <source>
        <dbReference type="PIRNR" id="PIRNR015601"/>
    </source>
</evidence>
<dbReference type="PATRIC" id="fig|999415.3.peg.878"/>
<dbReference type="STRING" id="999415.HMPREF9943_00872"/>
<evidence type="ECO:0000256" key="4">
    <source>
        <dbReference type="ARBA" id="ARBA00013673"/>
    </source>
</evidence>
<dbReference type="InterPro" id="IPR029026">
    <property type="entry name" value="tRNA_m1G_MTases_N"/>
</dbReference>
<accession>M2Q1N4</accession>
<evidence type="ECO:0000313" key="16">
    <source>
        <dbReference type="Proteomes" id="UP000011758"/>
    </source>
</evidence>
<dbReference type="RefSeq" id="WP_004802410.1">
    <property type="nucleotide sequence ID" value="NZ_KB446647.1"/>
</dbReference>
<keyword evidence="9 12" id="KW-0949">S-adenosyl-L-methionine</keyword>
<protein>
    <recommendedName>
        <fullName evidence="4 12">Ribosomal RNA small subunit methyltransferase E</fullName>
        <ecNumber evidence="3 12">2.1.1.193</ecNumber>
    </recommendedName>
</protein>
<dbReference type="Pfam" id="PF04452">
    <property type="entry name" value="Methyltrans_RNA"/>
    <property type="match status" value="1"/>
</dbReference>
<comment type="similarity">
    <text evidence="2 12">Belongs to the RNA methyltransferase RsmE family.</text>
</comment>
<evidence type="ECO:0000256" key="2">
    <source>
        <dbReference type="ARBA" id="ARBA00005528"/>
    </source>
</evidence>
<feature type="domain" description="Ribosomal RNA small subunit methyltransferase E PUA-like" evidence="14">
    <location>
        <begin position="23"/>
        <end position="59"/>
    </location>
</feature>
<dbReference type="PIRSF" id="PIRSF015601">
    <property type="entry name" value="MTase_slr0722"/>
    <property type="match status" value="1"/>
</dbReference>
<keyword evidence="6 12" id="KW-0698">rRNA processing</keyword>
<dbReference type="InterPro" id="IPR029028">
    <property type="entry name" value="Alpha/beta_knot_MTases"/>
</dbReference>
<dbReference type="NCBIfam" id="TIGR00046">
    <property type="entry name" value="RsmE family RNA methyltransferase"/>
    <property type="match status" value="1"/>
</dbReference>
<reference evidence="15 16" key="1">
    <citation type="submission" date="2013-02" db="EMBL/GenBank/DDBJ databases">
        <title>The Genome Sequence of Lactobacillus catenaformis F0143.</title>
        <authorList>
            <consortium name="The Broad Institute Genome Sequencing Platform"/>
            <person name="Earl A."/>
            <person name="Ward D."/>
            <person name="Feldgarden M."/>
            <person name="Gevers D."/>
            <person name="Izard J."/>
            <person name="Blanton J.M."/>
            <person name="Mathney J."/>
            <person name="Dewhirst F.E."/>
            <person name="Young S.K."/>
            <person name="Zeng Q."/>
            <person name="Gargeya S."/>
            <person name="Fitzgerald M."/>
            <person name="Haas B."/>
            <person name="Abouelleil A."/>
            <person name="Alvarado L."/>
            <person name="Arachchi H.M."/>
            <person name="Berlin A."/>
            <person name="Chapman S.B."/>
            <person name="Gearin G."/>
            <person name="Goldberg J."/>
            <person name="Griggs A."/>
            <person name="Gujja S."/>
            <person name="Hansen M."/>
            <person name="Heiman D."/>
            <person name="Howarth C."/>
            <person name="Larimer J."/>
            <person name="Lui A."/>
            <person name="MacDonald P.J.P."/>
            <person name="McCowen C."/>
            <person name="Montmayeur A."/>
            <person name="Murphy C."/>
            <person name="Neiman D."/>
            <person name="Pearson M."/>
            <person name="Priest M."/>
            <person name="Roberts A."/>
            <person name="Saif S."/>
            <person name="Shea T."/>
            <person name="Sisk P."/>
            <person name="Stolte C."/>
            <person name="Sykes S."/>
            <person name="Wortman J."/>
            <person name="Nusbaum C."/>
            <person name="Birren B."/>
        </authorList>
    </citation>
    <scope>NUCLEOTIDE SEQUENCE [LARGE SCALE GENOMIC DNA]</scope>
    <source>
        <strain evidence="15 16">OT 569</strain>
    </source>
</reference>
<comment type="catalytic activity">
    <reaction evidence="11 12">
        <text>uridine(1498) in 16S rRNA + S-adenosyl-L-methionine = N(3)-methyluridine(1498) in 16S rRNA + S-adenosyl-L-homocysteine + H(+)</text>
        <dbReference type="Rhea" id="RHEA:42920"/>
        <dbReference type="Rhea" id="RHEA-COMP:10283"/>
        <dbReference type="Rhea" id="RHEA-COMP:10284"/>
        <dbReference type="ChEBI" id="CHEBI:15378"/>
        <dbReference type="ChEBI" id="CHEBI:57856"/>
        <dbReference type="ChEBI" id="CHEBI:59789"/>
        <dbReference type="ChEBI" id="CHEBI:65315"/>
        <dbReference type="ChEBI" id="CHEBI:74502"/>
        <dbReference type="EC" id="2.1.1.193"/>
    </reaction>
</comment>
<dbReference type="SUPFAM" id="SSF88697">
    <property type="entry name" value="PUA domain-like"/>
    <property type="match status" value="1"/>
</dbReference>
<evidence type="ECO:0000256" key="1">
    <source>
        <dbReference type="ARBA" id="ARBA00004496"/>
    </source>
</evidence>
<evidence type="ECO:0000256" key="7">
    <source>
        <dbReference type="ARBA" id="ARBA00022603"/>
    </source>
</evidence>
<dbReference type="CDD" id="cd18084">
    <property type="entry name" value="RsmE-like"/>
    <property type="match status" value="1"/>
</dbReference>
<gene>
    <name evidence="15" type="ORF">HMPREF9943_00872</name>
</gene>
<comment type="caution">
    <text evidence="15">The sequence shown here is derived from an EMBL/GenBank/DDBJ whole genome shotgun (WGS) entry which is preliminary data.</text>
</comment>
<proteinExistence type="inferred from homology"/>
<dbReference type="PANTHER" id="PTHR30027">
    <property type="entry name" value="RIBOSOMAL RNA SMALL SUBUNIT METHYLTRANSFERASE E"/>
    <property type="match status" value="1"/>
</dbReference>
<comment type="function">
    <text evidence="10 12">Specifically methylates the N3 position of the uracil ring of uridine 1498 (m3U1498) in 16S rRNA. Acts on the fully assembled 30S ribosomal subunit.</text>
</comment>
<dbReference type="GO" id="GO:0005737">
    <property type="term" value="C:cytoplasm"/>
    <property type="evidence" value="ECO:0007669"/>
    <property type="project" value="UniProtKB-SubCell"/>
</dbReference>
<dbReference type="GO" id="GO:0070475">
    <property type="term" value="P:rRNA base methylation"/>
    <property type="evidence" value="ECO:0007669"/>
    <property type="project" value="TreeGrafter"/>
</dbReference>
<dbReference type="SUPFAM" id="SSF75217">
    <property type="entry name" value="alpha/beta knot"/>
    <property type="match status" value="1"/>
</dbReference>
<dbReference type="Gene3D" id="3.40.1280.10">
    <property type="match status" value="1"/>
</dbReference>
<evidence type="ECO:0000256" key="9">
    <source>
        <dbReference type="ARBA" id="ARBA00022691"/>
    </source>
</evidence>
<dbReference type="InterPro" id="IPR046886">
    <property type="entry name" value="RsmE_MTase_dom"/>
</dbReference>
<dbReference type="AlphaFoldDB" id="M2Q1N4"/>
<keyword evidence="7 12" id="KW-0489">Methyltransferase</keyword>
<dbReference type="EMBL" id="AGEJ01000013">
    <property type="protein sequence ID" value="EMD16830.1"/>
    <property type="molecule type" value="Genomic_DNA"/>
</dbReference>
<sequence length="244" mass="28103">MQRYFIKNDSHKDGVIQSTDNMIRHMKKVLRYSNGDQVICVDENANVYLCTIADIDKGILIREKGLQEYNELDVDVTLVYGLPKGDKFEFILQKATELGVKRIVPLRTKRSIIRIDDKRFLKKYERYNRIITEACEQCERETKPILEPLTVISKLGQYRSDVNLVAYEESSREGEKSVLKKALDRIKTSITIVVGPEGGFDPLEIKEMNKLGFESCSLGKRILRTETAPLYMLSVIGFERELSK</sequence>
<evidence type="ECO:0000313" key="15">
    <source>
        <dbReference type="EMBL" id="EMD16830.1"/>
    </source>
</evidence>
<evidence type="ECO:0000256" key="8">
    <source>
        <dbReference type="ARBA" id="ARBA00022679"/>
    </source>
</evidence>
<organism evidence="15 16">
    <name type="scientific">Eggerthia catenaformis OT 569 = DSM 20559</name>
    <dbReference type="NCBI Taxonomy" id="999415"/>
    <lineage>
        <taxon>Bacteria</taxon>
        <taxon>Bacillati</taxon>
        <taxon>Bacillota</taxon>
        <taxon>Erysipelotrichia</taxon>
        <taxon>Erysipelotrichales</taxon>
        <taxon>Coprobacillaceae</taxon>
        <taxon>Eggerthia</taxon>
    </lineage>
</organism>
<dbReference type="InterPro" id="IPR046887">
    <property type="entry name" value="RsmE_PUA-like"/>
</dbReference>
<evidence type="ECO:0000256" key="10">
    <source>
        <dbReference type="ARBA" id="ARBA00025699"/>
    </source>
</evidence>
<evidence type="ECO:0000259" key="14">
    <source>
        <dbReference type="Pfam" id="PF20260"/>
    </source>
</evidence>
<dbReference type="BioCyc" id="ECAT999415-HMP:GTTI-895-MONOMER"/>
<name>M2Q1N4_9FIRM</name>
<dbReference type="Proteomes" id="UP000011758">
    <property type="component" value="Unassembled WGS sequence"/>
</dbReference>
<evidence type="ECO:0000259" key="13">
    <source>
        <dbReference type="Pfam" id="PF04452"/>
    </source>
</evidence>
<dbReference type="eggNOG" id="COG1385">
    <property type="taxonomic scope" value="Bacteria"/>
</dbReference>